<organism evidence="2">
    <name type="scientific">Sesamum radiatum</name>
    <name type="common">Black benniseed</name>
    <dbReference type="NCBI Taxonomy" id="300843"/>
    <lineage>
        <taxon>Eukaryota</taxon>
        <taxon>Viridiplantae</taxon>
        <taxon>Streptophyta</taxon>
        <taxon>Embryophyta</taxon>
        <taxon>Tracheophyta</taxon>
        <taxon>Spermatophyta</taxon>
        <taxon>Magnoliopsida</taxon>
        <taxon>eudicotyledons</taxon>
        <taxon>Gunneridae</taxon>
        <taxon>Pentapetalae</taxon>
        <taxon>asterids</taxon>
        <taxon>lamiids</taxon>
        <taxon>Lamiales</taxon>
        <taxon>Pedaliaceae</taxon>
        <taxon>Sesamum</taxon>
    </lineage>
</organism>
<gene>
    <name evidence="2" type="ORF">Sradi_6463600</name>
</gene>
<reference evidence="2" key="2">
    <citation type="journal article" date="2024" name="Plant">
        <title>Genomic evolution and insights into agronomic trait innovations of Sesamum species.</title>
        <authorList>
            <person name="Miao H."/>
            <person name="Wang L."/>
            <person name="Qu L."/>
            <person name="Liu H."/>
            <person name="Sun Y."/>
            <person name="Le M."/>
            <person name="Wang Q."/>
            <person name="Wei S."/>
            <person name="Zheng Y."/>
            <person name="Lin W."/>
            <person name="Duan Y."/>
            <person name="Cao H."/>
            <person name="Xiong S."/>
            <person name="Wang X."/>
            <person name="Wei L."/>
            <person name="Li C."/>
            <person name="Ma Q."/>
            <person name="Ju M."/>
            <person name="Zhao R."/>
            <person name="Li G."/>
            <person name="Mu C."/>
            <person name="Tian Q."/>
            <person name="Mei H."/>
            <person name="Zhang T."/>
            <person name="Gao T."/>
            <person name="Zhang H."/>
        </authorList>
    </citation>
    <scope>NUCLEOTIDE SEQUENCE</scope>
    <source>
        <strain evidence="2">G02</strain>
    </source>
</reference>
<reference evidence="2" key="1">
    <citation type="submission" date="2020-06" db="EMBL/GenBank/DDBJ databases">
        <authorList>
            <person name="Li T."/>
            <person name="Hu X."/>
            <person name="Zhang T."/>
            <person name="Song X."/>
            <person name="Zhang H."/>
            <person name="Dai N."/>
            <person name="Sheng W."/>
            <person name="Hou X."/>
            <person name="Wei L."/>
        </authorList>
    </citation>
    <scope>NUCLEOTIDE SEQUENCE</scope>
    <source>
        <strain evidence="2">G02</strain>
        <tissue evidence="2">Leaf</tissue>
    </source>
</reference>
<feature type="region of interest" description="Disordered" evidence="1">
    <location>
        <begin position="43"/>
        <end position="73"/>
    </location>
</feature>
<proteinExistence type="predicted"/>
<evidence type="ECO:0000256" key="1">
    <source>
        <dbReference type="SAM" id="MobiDB-lite"/>
    </source>
</evidence>
<sequence>MVEGGGFQRNLRDGERRELAIFDDGSRGQYVVDFGLGEVGGKRPNTLRIKCGPRANDSQSKHPIRPNEGSGTNSLILIQPRILPIRVTEPNSGSKPKNGDDSGTTDMVFVGSQPIGSFQLVIGEQGVKQNLSPSPIPPQLLIDLCLEVSVVSLQKGPSLSTSLAPLPVQETAPKLTPSFEAEIEPVADFLLDGRLGGLELFWKKEVMVQLQSFSSHHIDVDILDGNSATKWIFTDYYGELDGSCRRAVWEKLVYLSSQFDALWLYAGDLIKVLLQQENTGNLRPICQIEDSRRALICSDLCDLGYQGVRYT</sequence>
<accession>A0AAW2K7P1</accession>
<dbReference type="EMBL" id="JACGWJ010000030">
    <property type="protein sequence ID" value="KAL0301868.1"/>
    <property type="molecule type" value="Genomic_DNA"/>
</dbReference>
<name>A0AAW2K7P1_SESRA</name>
<dbReference type="AlphaFoldDB" id="A0AAW2K7P1"/>
<protein>
    <submittedName>
        <fullName evidence="2">Uncharacterized protein</fullName>
    </submittedName>
</protein>
<comment type="caution">
    <text evidence="2">The sequence shown here is derived from an EMBL/GenBank/DDBJ whole genome shotgun (WGS) entry which is preliminary data.</text>
</comment>
<evidence type="ECO:0000313" key="2">
    <source>
        <dbReference type="EMBL" id="KAL0301868.1"/>
    </source>
</evidence>